<dbReference type="AlphaFoldDB" id="A0A166VMQ1"/>
<sequence length="189" mass="21494">MVSLKSLIWVTVATISTLVGADTLCRDLPDHYDQFVVPLDVRPGFRSAQRLKAVSTSGVHSSHPKHCGPIRQRNCAGSPPESAAGPSYRNRDGRCRFGFPYQRRQQTSIDPQGRVHFRRRVEEDAWVVPCIPALILYMDSYIHVDVCLSVNVFMYLFKYLFKGPDQTRFRMDDGSFSDMSNEYKDNVSA</sequence>
<keyword evidence="3" id="KW-0067">ATP-binding</keyword>
<keyword evidence="2" id="KW-0732">Signal</keyword>
<dbReference type="EMBL" id="LFIW01002320">
    <property type="protein sequence ID" value="KZL74754.1"/>
    <property type="molecule type" value="Genomic_DNA"/>
</dbReference>
<organism evidence="3 4">
    <name type="scientific">Colletotrichum incanum</name>
    <name type="common">Soybean anthracnose fungus</name>
    <dbReference type="NCBI Taxonomy" id="1573173"/>
    <lineage>
        <taxon>Eukaryota</taxon>
        <taxon>Fungi</taxon>
        <taxon>Dikarya</taxon>
        <taxon>Ascomycota</taxon>
        <taxon>Pezizomycotina</taxon>
        <taxon>Sordariomycetes</taxon>
        <taxon>Hypocreomycetidae</taxon>
        <taxon>Glomerellales</taxon>
        <taxon>Glomerellaceae</taxon>
        <taxon>Colletotrichum</taxon>
        <taxon>Colletotrichum spaethianum species complex</taxon>
    </lineage>
</organism>
<proteinExistence type="predicted"/>
<evidence type="ECO:0000256" key="1">
    <source>
        <dbReference type="SAM" id="MobiDB-lite"/>
    </source>
</evidence>
<keyword evidence="4" id="KW-1185">Reference proteome</keyword>
<comment type="caution">
    <text evidence="3">The sequence shown here is derived from an EMBL/GenBank/DDBJ whole genome shotgun (WGS) entry which is preliminary data.</text>
</comment>
<feature type="non-terminal residue" evidence="3">
    <location>
        <position position="189"/>
    </location>
</feature>
<name>A0A166VMQ1_COLIC</name>
<keyword evidence="3" id="KW-0347">Helicase</keyword>
<feature type="chain" id="PRO_5007881254" evidence="2">
    <location>
        <begin position="22"/>
        <end position="189"/>
    </location>
</feature>
<dbReference type="STRING" id="1573173.A0A166VMQ1"/>
<keyword evidence="3" id="KW-0547">Nucleotide-binding</keyword>
<evidence type="ECO:0000313" key="3">
    <source>
        <dbReference type="EMBL" id="KZL74754.1"/>
    </source>
</evidence>
<accession>A0A166VMQ1</accession>
<feature type="region of interest" description="Disordered" evidence="1">
    <location>
        <begin position="58"/>
        <end position="89"/>
    </location>
</feature>
<evidence type="ECO:0000313" key="4">
    <source>
        <dbReference type="Proteomes" id="UP000076584"/>
    </source>
</evidence>
<reference evidence="3 4" key="1">
    <citation type="submission" date="2015-06" db="EMBL/GenBank/DDBJ databases">
        <title>Survival trade-offs in plant roots during colonization by closely related pathogenic and mutualistic fungi.</title>
        <authorList>
            <person name="Hacquard S."/>
            <person name="Kracher B."/>
            <person name="Hiruma K."/>
            <person name="Weinman A."/>
            <person name="Muench P."/>
            <person name="Garrido Oter R."/>
            <person name="Ver Loren van Themaat E."/>
            <person name="Dallerey J.-F."/>
            <person name="Damm U."/>
            <person name="Henrissat B."/>
            <person name="Lespinet O."/>
            <person name="Thon M."/>
            <person name="Kemen E."/>
            <person name="McHardy A.C."/>
            <person name="Schulze-Lefert P."/>
            <person name="O'Connell R.J."/>
        </authorList>
    </citation>
    <scope>NUCLEOTIDE SEQUENCE [LARGE SCALE GENOMIC DNA]</scope>
    <source>
        <strain evidence="3 4">MAFF 238704</strain>
    </source>
</reference>
<evidence type="ECO:0000256" key="2">
    <source>
        <dbReference type="SAM" id="SignalP"/>
    </source>
</evidence>
<dbReference type="GO" id="GO:0004386">
    <property type="term" value="F:helicase activity"/>
    <property type="evidence" value="ECO:0007669"/>
    <property type="project" value="UniProtKB-KW"/>
</dbReference>
<feature type="signal peptide" evidence="2">
    <location>
        <begin position="1"/>
        <end position="21"/>
    </location>
</feature>
<protein>
    <submittedName>
        <fullName evidence="3">Atp-dependent dna helicase pif1</fullName>
    </submittedName>
</protein>
<gene>
    <name evidence="3" type="ORF">CI238_12803</name>
</gene>
<dbReference type="Proteomes" id="UP000076584">
    <property type="component" value="Unassembled WGS sequence"/>
</dbReference>
<keyword evidence="3" id="KW-0378">Hydrolase</keyword>